<keyword evidence="1" id="KW-0812">Transmembrane</keyword>
<evidence type="ECO:0000313" key="2">
    <source>
        <dbReference type="EMBL" id="CAI0449498.1"/>
    </source>
</evidence>
<dbReference type="Proteomes" id="UP001154282">
    <property type="component" value="Unassembled WGS sequence"/>
</dbReference>
<protein>
    <submittedName>
        <fullName evidence="2">Uncharacterized protein</fullName>
    </submittedName>
</protein>
<reference evidence="2" key="1">
    <citation type="submission" date="2022-08" db="EMBL/GenBank/DDBJ databases">
        <authorList>
            <person name="Gutierrez-Valencia J."/>
        </authorList>
    </citation>
    <scope>NUCLEOTIDE SEQUENCE</scope>
</reference>
<proteinExistence type="predicted"/>
<keyword evidence="1" id="KW-0472">Membrane</keyword>
<keyword evidence="3" id="KW-1185">Reference proteome</keyword>
<dbReference type="AlphaFoldDB" id="A0AAV0MRX1"/>
<gene>
    <name evidence="2" type="ORF">LITE_LOCUS30209</name>
</gene>
<dbReference type="EMBL" id="CAMGYJ010000007">
    <property type="protein sequence ID" value="CAI0449498.1"/>
    <property type="molecule type" value="Genomic_DNA"/>
</dbReference>
<evidence type="ECO:0000256" key="1">
    <source>
        <dbReference type="SAM" id="Phobius"/>
    </source>
</evidence>
<name>A0AAV0MRX1_9ROSI</name>
<comment type="caution">
    <text evidence="2">The sequence shown here is derived from an EMBL/GenBank/DDBJ whole genome shotgun (WGS) entry which is preliminary data.</text>
</comment>
<sequence length="53" mass="5886">VEDEGFSIFTFNVLLPDSASVSFLSWLIHIVGAFISIISLHDTTHINPERVSL</sequence>
<accession>A0AAV0MRX1</accession>
<feature type="transmembrane region" description="Helical" evidence="1">
    <location>
        <begin position="20"/>
        <end position="40"/>
    </location>
</feature>
<feature type="non-terminal residue" evidence="2">
    <location>
        <position position="1"/>
    </location>
</feature>
<organism evidence="2 3">
    <name type="scientific">Linum tenue</name>
    <dbReference type="NCBI Taxonomy" id="586396"/>
    <lineage>
        <taxon>Eukaryota</taxon>
        <taxon>Viridiplantae</taxon>
        <taxon>Streptophyta</taxon>
        <taxon>Embryophyta</taxon>
        <taxon>Tracheophyta</taxon>
        <taxon>Spermatophyta</taxon>
        <taxon>Magnoliopsida</taxon>
        <taxon>eudicotyledons</taxon>
        <taxon>Gunneridae</taxon>
        <taxon>Pentapetalae</taxon>
        <taxon>rosids</taxon>
        <taxon>fabids</taxon>
        <taxon>Malpighiales</taxon>
        <taxon>Linaceae</taxon>
        <taxon>Linum</taxon>
    </lineage>
</organism>
<evidence type="ECO:0000313" key="3">
    <source>
        <dbReference type="Proteomes" id="UP001154282"/>
    </source>
</evidence>
<keyword evidence="1" id="KW-1133">Transmembrane helix</keyword>